<feature type="domain" description="Major facilitator superfamily (MFS) profile" evidence="9">
    <location>
        <begin position="17"/>
        <end position="398"/>
    </location>
</feature>
<gene>
    <name evidence="10" type="ORF">IAD12_06580</name>
</gene>
<dbReference type="Proteomes" id="UP000824159">
    <property type="component" value="Unassembled WGS sequence"/>
</dbReference>
<feature type="transmembrane region" description="Helical" evidence="8">
    <location>
        <begin position="171"/>
        <end position="190"/>
    </location>
</feature>
<dbReference type="InterPro" id="IPR036259">
    <property type="entry name" value="MFS_trans_sf"/>
</dbReference>
<feature type="transmembrane region" description="Helical" evidence="8">
    <location>
        <begin position="258"/>
        <end position="278"/>
    </location>
</feature>
<comment type="caution">
    <text evidence="10">The sequence shown here is derived from an EMBL/GenBank/DDBJ whole genome shotgun (WGS) entry which is preliminary data.</text>
</comment>
<dbReference type="GO" id="GO:1990961">
    <property type="term" value="P:xenobiotic detoxification by transmembrane export across the plasma membrane"/>
    <property type="evidence" value="ECO:0007669"/>
    <property type="project" value="InterPro"/>
</dbReference>
<organism evidence="10 11">
    <name type="scientific">Candidatus Allocopromorpha excrementavium</name>
    <dbReference type="NCBI Taxonomy" id="2840741"/>
    <lineage>
        <taxon>Bacteria</taxon>
        <taxon>Bacillati</taxon>
        <taxon>Bacillota</taxon>
        <taxon>Clostridia</taxon>
        <taxon>Eubacteriales</taxon>
        <taxon>Eubacteriaceae</taxon>
        <taxon>Eubacteriaceae incertae sedis</taxon>
        <taxon>Candidatus Allocopromorpha</taxon>
    </lineage>
</organism>
<dbReference type="CDD" id="cd17320">
    <property type="entry name" value="MFS_MdfA_MDR_like"/>
    <property type="match status" value="1"/>
</dbReference>
<protein>
    <recommendedName>
        <fullName evidence="8">Bcr/CflA family efflux transporter</fullName>
    </recommendedName>
</protein>
<dbReference type="GO" id="GO:0005886">
    <property type="term" value="C:plasma membrane"/>
    <property type="evidence" value="ECO:0007669"/>
    <property type="project" value="UniProtKB-SubCell"/>
</dbReference>
<keyword evidence="3 8" id="KW-0813">Transport</keyword>
<feature type="transmembrane region" description="Helical" evidence="8">
    <location>
        <begin position="372"/>
        <end position="393"/>
    </location>
</feature>
<dbReference type="PANTHER" id="PTHR23502:SF132">
    <property type="entry name" value="POLYAMINE TRANSPORTER 2-RELATED"/>
    <property type="match status" value="1"/>
</dbReference>
<evidence type="ECO:0000256" key="4">
    <source>
        <dbReference type="ARBA" id="ARBA00022475"/>
    </source>
</evidence>
<keyword evidence="7 8" id="KW-0472">Membrane</keyword>
<evidence type="ECO:0000313" key="10">
    <source>
        <dbReference type="EMBL" id="HIT99901.1"/>
    </source>
</evidence>
<feature type="transmembrane region" description="Helical" evidence="8">
    <location>
        <begin position="141"/>
        <end position="165"/>
    </location>
</feature>
<dbReference type="InterPro" id="IPR011701">
    <property type="entry name" value="MFS"/>
</dbReference>
<dbReference type="NCBIfam" id="TIGR00710">
    <property type="entry name" value="efflux_Bcr_CflA"/>
    <property type="match status" value="1"/>
</dbReference>
<dbReference type="Pfam" id="PF07690">
    <property type="entry name" value="MFS_1"/>
    <property type="match status" value="1"/>
</dbReference>
<dbReference type="EMBL" id="DVLX01000083">
    <property type="protein sequence ID" value="HIT99901.1"/>
    <property type="molecule type" value="Genomic_DNA"/>
</dbReference>
<dbReference type="AlphaFoldDB" id="A0A9D1HD84"/>
<evidence type="ECO:0000313" key="11">
    <source>
        <dbReference type="Proteomes" id="UP000824159"/>
    </source>
</evidence>
<comment type="subcellular location">
    <subcellularLocation>
        <location evidence="1 8">Cell membrane</location>
        <topology evidence="1 8">Multi-pass membrane protein</topology>
    </subcellularLocation>
</comment>
<comment type="similarity">
    <text evidence="2 8">Belongs to the major facilitator superfamily. Bcr/CmlA family.</text>
</comment>
<evidence type="ECO:0000259" key="9">
    <source>
        <dbReference type="PROSITE" id="PS50850"/>
    </source>
</evidence>
<evidence type="ECO:0000256" key="6">
    <source>
        <dbReference type="ARBA" id="ARBA00022989"/>
    </source>
</evidence>
<dbReference type="GO" id="GO:0042910">
    <property type="term" value="F:xenobiotic transmembrane transporter activity"/>
    <property type="evidence" value="ECO:0007669"/>
    <property type="project" value="InterPro"/>
</dbReference>
<feature type="transmembrane region" description="Helical" evidence="8">
    <location>
        <begin position="108"/>
        <end position="129"/>
    </location>
</feature>
<proteinExistence type="inferred from homology"/>
<reference evidence="10" key="1">
    <citation type="submission" date="2020-10" db="EMBL/GenBank/DDBJ databases">
        <authorList>
            <person name="Gilroy R."/>
        </authorList>
    </citation>
    <scope>NUCLEOTIDE SEQUENCE</scope>
    <source>
        <strain evidence="10">CHK176-22527</strain>
    </source>
</reference>
<feature type="transmembrane region" description="Helical" evidence="8">
    <location>
        <begin position="12"/>
        <end position="32"/>
    </location>
</feature>
<dbReference type="Gene3D" id="1.20.1720.10">
    <property type="entry name" value="Multidrug resistance protein D"/>
    <property type="match status" value="1"/>
</dbReference>
<evidence type="ECO:0000256" key="7">
    <source>
        <dbReference type="ARBA" id="ARBA00023136"/>
    </source>
</evidence>
<dbReference type="SUPFAM" id="SSF103473">
    <property type="entry name" value="MFS general substrate transporter"/>
    <property type="match status" value="1"/>
</dbReference>
<dbReference type="PANTHER" id="PTHR23502">
    <property type="entry name" value="MAJOR FACILITATOR SUPERFAMILY"/>
    <property type="match status" value="1"/>
</dbReference>
<feature type="transmembrane region" description="Helical" evidence="8">
    <location>
        <begin position="83"/>
        <end position="102"/>
    </location>
</feature>
<evidence type="ECO:0000256" key="3">
    <source>
        <dbReference type="ARBA" id="ARBA00022448"/>
    </source>
</evidence>
<keyword evidence="4 8" id="KW-1003">Cell membrane</keyword>
<dbReference type="InterPro" id="IPR004812">
    <property type="entry name" value="Efflux_drug-R_Bcr/CmlA"/>
</dbReference>
<dbReference type="PROSITE" id="PS50850">
    <property type="entry name" value="MFS"/>
    <property type="match status" value="1"/>
</dbReference>
<keyword evidence="5 8" id="KW-0812">Transmembrane</keyword>
<evidence type="ECO:0000256" key="1">
    <source>
        <dbReference type="ARBA" id="ARBA00004651"/>
    </source>
</evidence>
<feature type="transmembrane region" description="Helical" evidence="8">
    <location>
        <begin position="220"/>
        <end position="246"/>
    </location>
</feature>
<feature type="transmembrane region" description="Helical" evidence="8">
    <location>
        <begin position="52"/>
        <end position="71"/>
    </location>
</feature>
<evidence type="ECO:0000256" key="2">
    <source>
        <dbReference type="ARBA" id="ARBA00006236"/>
    </source>
</evidence>
<name>A0A9D1HD84_9FIRM</name>
<evidence type="ECO:0000256" key="8">
    <source>
        <dbReference type="RuleBase" id="RU365088"/>
    </source>
</evidence>
<feature type="transmembrane region" description="Helical" evidence="8">
    <location>
        <begin position="285"/>
        <end position="304"/>
    </location>
</feature>
<reference evidence="10" key="2">
    <citation type="journal article" date="2021" name="PeerJ">
        <title>Extensive microbial diversity within the chicken gut microbiome revealed by metagenomics and culture.</title>
        <authorList>
            <person name="Gilroy R."/>
            <person name="Ravi A."/>
            <person name="Getino M."/>
            <person name="Pursley I."/>
            <person name="Horton D.L."/>
            <person name="Alikhan N.F."/>
            <person name="Baker D."/>
            <person name="Gharbi K."/>
            <person name="Hall N."/>
            <person name="Watson M."/>
            <person name="Adriaenssens E.M."/>
            <person name="Foster-Nyarko E."/>
            <person name="Jarju S."/>
            <person name="Secka A."/>
            <person name="Antonio M."/>
            <person name="Oren A."/>
            <person name="Chaudhuri R.R."/>
            <person name="La Ragione R."/>
            <person name="Hildebrand F."/>
            <person name="Pallen M.J."/>
        </authorList>
    </citation>
    <scope>NUCLEOTIDE SEQUENCE</scope>
    <source>
        <strain evidence="10">CHK176-22527</strain>
    </source>
</reference>
<keyword evidence="6 8" id="KW-1133">Transmembrane helix</keyword>
<dbReference type="InterPro" id="IPR020846">
    <property type="entry name" value="MFS_dom"/>
</dbReference>
<comment type="caution">
    <text evidence="8">Lacks conserved residue(s) required for the propagation of feature annotation.</text>
</comment>
<sequence length="403" mass="44372">MFLSIIKEQKYLKAKGCILLITFMNMIVPLSLDMYLPAVPQMAKIFNTNETTVNLTLVGFFFFMAVGILIFGPLSDKYSRKPLLITGTLFYTVFSAACAVAPTIHIMIAARIIQALGAGCMMAVSTALIKDCFEEKKRNTILAVVQAMSVIAPMVAPVLGAWVVTLSGWRMTFWILALLGLLCTVAVFFLQETLDTSERYTGRVLSTVGRLFVVGKNKGFTTFLLSAAMMSAPYMAYVAVCSYIYVDYFSLSETTYSYYFAVNSAAAILGPICYIKAMKRIKPNIMMNVCIIITLVCGALLLGVGHLAPLVFLLCFLPFTIIESALRPFSTAILLNQQEKDTGSASSLINFTHTVLGSIGMILGALNWGSYITGLGILLMTFAVISLIFWIIIRKTNIEIKWR</sequence>
<accession>A0A9D1HD84</accession>
<evidence type="ECO:0000256" key="5">
    <source>
        <dbReference type="ARBA" id="ARBA00022692"/>
    </source>
</evidence>